<dbReference type="RefSeq" id="WP_183313056.1">
    <property type="nucleotide sequence ID" value="NZ_JACHXQ010000001.1"/>
</dbReference>
<dbReference type="Pfam" id="PF13356">
    <property type="entry name" value="Arm-DNA-bind_3"/>
    <property type="match status" value="1"/>
</dbReference>
<keyword evidence="4" id="KW-0233">DNA recombination</keyword>
<comment type="similarity">
    <text evidence="1">Belongs to the 'phage' integrase family.</text>
</comment>
<name>A0A7W5GXL3_9GAMM</name>
<sequence length="461" mass="52198">MKKKEKLTKKALDRLANELPEGDEVWDTDLPGYHVRGRRGWLALRVSYYNNARQRRVLTLGRYGTRTAAQAREDARQALAIVAQGGDPRAVLEEDRAEAERQQQQTLRAYLEGPYTAFQNRRKDGKGTIRRIARDFPDWLDKPMGKLTRADVERWQAKEEATPKPRQGKEEATPKPRSFQTLKRSYDALQALLAHAVERNVIPAHPLKGVKLQKPALTEEELAEQGAERRFLEPEEVTALFAGLEAYQEERRAQRRSSRAHGKAYLPDLDHVAYVDHVKPWLLAMFYTGFRPGDLFGLRWEHVNLTFGTIRKVIEKTAHHQSEPMTFPVCRPLVEILRTWHQQQGEPSAGLVFPSIVNGKRMAQTAMQRPWATVRKLGGLPEGLQLYTLRHNFASQLVMAGVDILTVSKLMAHSSIETTITFYAHLAPDHKRSAVDLFARAVGGEAVKEGGSEPLEESANG</sequence>
<proteinExistence type="inferred from homology"/>
<keyword evidence="8" id="KW-1185">Reference proteome</keyword>
<evidence type="ECO:0000313" key="7">
    <source>
        <dbReference type="EMBL" id="MBB3182720.1"/>
    </source>
</evidence>
<feature type="region of interest" description="Disordered" evidence="5">
    <location>
        <begin position="154"/>
        <end position="181"/>
    </location>
</feature>
<keyword evidence="2" id="KW-0229">DNA integration</keyword>
<reference evidence="7 8" key="1">
    <citation type="submission" date="2020-08" db="EMBL/GenBank/DDBJ databases">
        <title>Genomic Encyclopedia of Type Strains, Phase III (KMG-III): the genomes of soil and plant-associated and newly described type strains.</title>
        <authorList>
            <person name="Whitman W."/>
        </authorList>
    </citation>
    <scope>NUCLEOTIDE SEQUENCE [LARGE SCALE GENOMIC DNA]</scope>
    <source>
        <strain evidence="7 8">CECT 7341</strain>
    </source>
</reference>
<dbReference type="InterPro" id="IPR038488">
    <property type="entry name" value="Integrase_DNA-bd_sf"/>
</dbReference>
<dbReference type="Gene3D" id="1.10.150.130">
    <property type="match status" value="1"/>
</dbReference>
<gene>
    <name evidence="7" type="ORF">FHR95_000244</name>
</gene>
<keyword evidence="3" id="KW-0238">DNA-binding</keyword>
<comment type="caution">
    <text evidence="7">The sequence shown here is derived from an EMBL/GenBank/DDBJ whole genome shotgun (WGS) entry which is preliminary data.</text>
</comment>
<dbReference type="Gene3D" id="3.30.160.390">
    <property type="entry name" value="Integrase, DNA-binding domain"/>
    <property type="match status" value="1"/>
</dbReference>
<evidence type="ECO:0000256" key="5">
    <source>
        <dbReference type="SAM" id="MobiDB-lite"/>
    </source>
</evidence>
<dbReference type="GO" id="GO:0015074">
    <property type="term" value="P:DNA integration"/>
    <property type="evidence" value="ECO:0007669"/>
    <property type="project" value="UniProtKB-KW"/>
</dbReference>
<evidence type="ECO:0000256" key="2">
    <source>
        <dbReference type="ARBA" id="ARBA00022908"/>
    </source>
</evidence>
<dbReference type="InterPro" id="IPR011010">
    <property type="entry name" value="DNA_brk_join_enz"/>
</dbReference>
<dbReference type="InterPro" id="IPR010998">
    <property type="entry name" value="Integrase_recombinase_N"/>
</dbReference>
<evidence type="ECO:0000256" key="3">
    <source>
        <dbReference type="ARBA" id="ARBA00023125"/>
    </source>
</evidence>
<dbReference type="CDD" id="cd00796">
    <property type="entry name" value="INT_Rci_Hp1_C"/>
    <property type="match status" value="1"/>
</dbReference>
<protein>
    <submittedName>
        <fullName evidence="7">Integrase</fullName>
    </submittedName>
</protein>
<evidence type="ECO:0000259" key="6">
    <source>
        <dbReference type="PROSITE" id="PS51898"/>
    </source>
</evidence>
<dbReference type="EMBL" id="JACHXQ010000001">
    <property type="protein sequence ID" value="MBB3182720.1"/>
    <property type="molecule type" value="Genomic_DNA"/>
</dbReference>
<dbReference type="InterPro" id="IPR050090">
    <property type="entry name" value="Tyrosine_recombinase_XerCD"/>
</dbReference>
<dbReference type="PANTHER" id="PTHR30349">
    <property type="entry name" value="PHAGE INTEGRASE-RELATED"/>
    <property type="match status" value="1"/>
</dbReference>
<dbReference type="SUPFAM" id="SSF56349">
    <property type="entry name" value="DNA breaking-rejoining enzymes"/>
    <property type="match status" value="1"/>
</dbReference>
<dbReference type="InterPro" id="IPR025166">
    <property type="entry name" value="Integrase_DNA_bind_dom"/>
</dbReference>
<organism evidence="7 8">
    <name type="scientific">Halomonas fontilapidosi</name>
    <dbReference type="NCBI Taxonomy" id="616675"/>
    <lineage>
        <taxon>Bacteria</taxon>
        <taxon>Pseudomonadati</taxon>
        <taxon>Pseudomonadota</taxon>
        <taxon>Gammaproteobacteria</taxon>
        <taxon>Oceanospirillales</taxon>
        <taxon>Halomonadaceae</taxon>
        <taxon>Halomonas</taxon>
    </lineage>
</organism>
<dbReference type="InterPro" id="IPR002104">
    <property type="entry name" value="Integrase_catalytic"/>
</dbReference>
<dbReference type="AlphaFoldDB" id="A0A7W5GXL3"/>
<dbReference type="Gene3D" id="1.10.443.10">
    <property type="entry name" value="Intergrase catalytic core"/>
    <property type="match status" value="1"/>
</dbReference>
<dbReference type="Proteomes" id="UP000563050">
    <property type="component" value="Unassembled WGS sequence"/>
</dbReference>
<feature type="domain" description="Tyr recombinase" evidence="6">
    <location>
        <begin position="227"/>
        <end position="436"/>
    </location>
</feature>
<dbReference type="Pfam" id="PF00589">
    <property type="entry name" value="Phage_integrase"/>
    <property type="match status" value="1"/>
</dbReference>
<evidence type="ECO:0000256" key="4">
    <source>
        <dbReference type="ARBA" id="ARBA00023172"/>
    </source>
</evidence>
<evidence type="ECO:0000256" key="1">
    <source>
        <dbReference type="ARBA" id="ARBA00008857"/>
    </source>
</evidence>
<evidence type="ECO:0000313" key="8">
    <source>
        <dbReference type="Proteomes" id="UP000563050"/>
    </source>
</evidence>
<feature type="compositionally biased region" description="Basic and acidic residues" evidence="5">
    <location>
        <begin position="154"/>
        <end position="174"/>
    </location>
</feature>
<accession>A0A7W5GXL3</accession>
<dbReference type="GO" id="GO:0003677">
    <property type="term" value="F:DNA binding"/>
    <property type="evidence" value="ECO:0007669"/>
    <property type="project" value="UniProtKB-KW"/>
</dbReference>
<dbReference type="PROSITE" id="PS51898">
    <property type="entry name" value="TYR_RECOMBINASE"/>
    <property type="match status" value="1"/>
</dbReference>
<dbReference type="InterPro" id="IPR013762">
    <property type="entry name" value="Integrase-like_cat_sf"/>
</dbReference>
<dbReference type="PANTHER" id="PTHR30349:SF64">
    <property type="entry name" value="PROPHAGE INTEGRASE INTD-RELATED"/>
    <property type="match status" value="1"/>
</dbReference>
<dbReference type="GO" id="GO:0006310">
    <property type="term" value="P:DNA recombination"/>
    <property type="evidence" value="ECO:0007669"/>
    <property type="project" value="UniProtKB-KW"/>
</dbReference>